<evidence type="ECO:0000313" key="3">
    <source>
        <dbReference type="EMBL" id="CAF0809461.1"/>
    </source>
</evidence>
<accession>A0A818LGF4</accession>
<evidence type="ECO:0000313" key="10">
    <source>
        <dbReference type="Proteomes" id="UP000663836"/>
    </source>
</evidence>
<dbReference type="EMBL" id="CAJNOL010000069">
    <property type="protein sequence ID" value="CAF0812070.1"/>
    <property type="molecule type" value="Genomic_DNA"/>
</dbReference>
<evidence type="ECO:0000313" key="4">
    <source>
        <dbReference type="EMBL" id="CAF0812070.1"/>
    </source>
</evidence>
<protein>
    <submittedName>
        <fullName evidence="7">Uncharacterized protein</fullName>
    </submittedName>
</protein>
<dbReference type="AlphaFoldDB" id="A0A818LGF4"/>
<dbReference type="Proteomes" id="UP000663874">
    <property type="component" value="Unassembled WGS sequence"/>
</dbReference>
<keyword evidence="11" id="KW-1185">Reference proteome</keyword>
<dbReference type="EMBL" id="CAJOAX010001104">
    <property type="protein sequence ID" value="CAF3685972.1"/>
    <property type="molecule type" value="Genomic_DNA"/>
</dbReference>
<evidence type="ECO:0000313" key="9">
    <source>
        <dbReference type="EMBL" id="CAF3704853.1"/>
    </source>
</evidence>
<evidence type="ECO:0000313" key="2">
    <source>
        <dbReference type="EMBL" id="CAF0801454.1"/>
    </source>
</evidence>
<reference evidence="7" key="1">
    <citation type="submission" date="2021-02" db="EMBL/GenBank/DDBJ databases">
        <authorList>
            <person name="Nowell W R."/>
        </authorList>
    </citation>
    <scope>NUCLEOTIDE SEQUENCE</scope>
</reference>
<dbReference type="Proteomes" id="UP000663870">
    <property type="component" value="Unassembled WGS sequence"/>
</dbReference>
<dbReference type="Proteomes" id="UP000663889">
    <property type="component" value="Unassembled WGS sequence"/>
</dbReference>
<organism evidence="7 10">
    <name type="scientific">Rotaria sordida</name>
    <dbReference type="NCBI Taxonomy" id="392033"/>
    <lineage>
        <taxon>Eukaryota</taxon>
        <taxon>Metazoa</taxon>
        <taxon>Spiralia</taxon>
        <taxon>Gnathifera</taxon>
        <taxon>Rotifera</taxon>
        <taxon>Eurotatoria</taxon>
        <taxon>Bdelloidea</taxon>
        <taxon>Philodinida</taxon>
        <taxon>Philodinidae</taxon>
        <taxon>Rotaria</taxon>
    </lineage>
</organism>
<dbReference type="EMBL" id="CAJNOL010000067">
    <property type="protein sequence ID" value="CAF0809461.1"/>
    <property type="molecule type" value="Genomic_DNA"/>
</dbReference>
<dbReference type="EMBL" id="CAJNOU010000087">
    <property type="protein sequence ID" value="CAF0856858.1"/>
    <property type="molecule type" value="Genomic_DNA"/>
</dbReference>
<evidence type="ECO:0000313" key="5">
    <source>
        <dbReference type="EMBL" id="CAF0837383.1"/>
    </source>
</evidence>
<sequence>MDDIFDETGDDLTVARHDTQLIETNRFKDGFREGWESSEQDAFENGFIRGYSLIASLVYDYNFEKERLYLQNPSNSLLKREFQQFDIEFQSTIAQLKIPDELNEEQQIETIKRLRMQFDELLLKIKFQLISIKSV</sequence>
<dbReference type="Proteomes" id="UP000663882">
    <property type="component" value="Unassembled WGS sequence"/>
</dbReference>
<dbReference type="Proteomes" id="UP000663836">
    <property type="component" value="Unassembled WGS sequence"/>
</dbReference>
<evidence type="ECO:0000313" key="6">
    <source>
        <dbReference type="EMBL" id="CAF0856858.1"/>
    </source>
</evidence>
<dbReference type="EMBL" id="CAJOBE010000988">
    <property type="protein sequence ID" value="CAF3704853.1"/>
    <property type="molecule type" value="Genomic_DNA"/>
</dbReference>
<proteinExistence type="predicted"/>
<evidence type="ECO:0000313" key="8">
    <source>
        <dbReference type="EMBL" id="CAF3685972.1"/>
    </source>
</evidence>
<dbReference type="EMBL" id="CAJNOO010000099">
    <property type="protein sequence ID" value="CAF0801454.1"/>
    <property type="molecule type" value="Genomic_DNA"/>
</dbReference>
<comment type="caution">
    <text evidence="7">The sequence shown here is derived from an EMBL/GenBank/DDBJ whole genome shotgun (WGS) entry which is preliminary data.</text>
</comment>
<dbReference type="EMBL" id="CAJNOH010000071">
    <property type="protein sequence ID" value="CAF0837383.1"/>
    <property type="molecule type" value="Genomic_DNA"/>
</dbReference>
<dbReference type="OrthoDB" id="20086at2759"/>
<evidence type="ECO:0000313" key="1">
    <source>
        <dbReference type="EMBL" id="CAF0760643.1"/>
    </source>
</evidence>
<name>A0A818LGF4_9BILA</name>
<dbReference type="Proteomes" id="UP000663864">
    <property type="component" value="Unassembled WGS sequence"/>
</dbReference>
<dbReference type="EMBL" id="CAJOBD010000077">
    <property type="protein sequence ID" value="CAF3565686.1"/>
    <property type="molecule type" value="Genomic_DNA"/>
</dbReference>
<evidence type="ECO:0000313" key="7">
    <source>
        <dbReference type="EMBL" id="CAF3565686.1"/>
    </source>
</evidence>
<dbReference type="Proteomes" id="UP000663854">
    <property type="component" value="Unassembled WGS sequence"/>
</dbReference>
<dbReference type="EMBL" id="CAJNOT010000005">
    <property type="protein sequence ID" value="CAF0760643.1"/>
    <property type="molecule type" value="Genomic_DNA"/>
</dbReference>
<dbReference type="Proteomes" id="UP000663823">
    <property type="component" value="Unassembled WGS sequence"/>
</dbReference>
<gene>
    <name evidence="9" type="ORF">FNK824_LOCUS9415</name>
    <name evidence="7" type="ORF">JBS370_LOCUS2061</name>
    <name evidence="3" type="ORF">JXQ802_LOCUS4646</name>
    <name evidence="4" type="ORF">JXQ802_LOCUS4769</name>
    <name evidence="8" type="ORF">OTI717_LOCUS11547</name>
    <name evidence="5" type="ORF">PYM288_LOCUS6394</name>
    <name evidence="2" type="ORF">RFH988_LOCUS3943</name>
    <name evidence="6" type="ORF">SEV965_LOCUS3405</name>
    <name evidence="1" type="ORF">ZHD862_LOCUS310</name>
</gene>
<evidence type="ECO:0000313" key="11">
    <source>
        <dbReference type="Proteomes" id="UP000663870"/>
    </source>
</evidence>